<accession>A0ABY8F445</accession>
<keyword evidence="3" id="KW-1185">Reference proteome</keyword>
<evidence type="ECO:0000313" key="2">
    <source>
        <dbReference type="EMBL" id="WFE90265.1"/>
    </source>
</evidence>
<organism evidence="2 3">
    <name type="scientific">Roseibium porphyridii</name>
    <dbReference type="NCBI Taxonomy" id="2866279"/>
    <lineage>
        <taxon>Bacteria</taxon>
        <taxon>Pseudomonadati</taxon>
        <taxon>Pseudomonadota</taxon>
        <taxon>Alphaproteobacteria</taxon>
        <taxon>Hyphomicrobiales</taxon>
        <taxon>Stappiaceae</taxon>
        <taxon>Roseibium</taxon>
    </lineage>
</organism>
<proteinExistence type="predicted"/>
<dbReference type="Proteomes" id="UP001209803">
    <property type="component" value="Chromosome"/>
</dbReference>
<dbReference type="RefSeq" id="WP_152499275.1">
    <property type="nucleotide sequence ID" value="NZ_CP120863.1"/>
</dbReference>
<feature type="chain" id="PRO_5047037909" description="DUF4148 domain-containing protein" evidence="1">
    <location>
        <begin position="28"/>
        <end position="124"/>
    </location>
</feature>
<evidence type="ECO:0000313" key="3">
    <source>
        <dbReference type="Proteomes" id="UP001209803"/>
    </source>
</evidence>
<name>A0ABY8F445_9HYPH</name>
<protein>
    <recommendedName>
        <fullName evidence="4">DUF4148 domain-containing protein</fullName>
    </recommendedName>
</protein>
<feature type="signal peptide" evidence="1">
    <location>
        <begin position="1"/>
        <end position="27"/>
    </location>
</feature>
<gene>
    <name evidence="2" type="ORF">K1718_02635</name>
</gene>
<keyword evidence="1" id="KW-0732">Signal</keyword>
<evidence type="ECO:0000256" key="1">
    <source>
        <dbReference type="SAM" id="SignalP"/>
    </source>
</evidence>
<evidence type="ECO:0008006" key="4">
    <source>
        <dbReference type="Google" id="ProtNLM"/>
    </source>
</evidence>
<dbReference type="EMBL" id="CP120863">
    <property type="protein sequence ID" value="WFE90265.1"/>
    <property type="molecule type" value="Genomic_DNA"/>
</dbReference>
<reference evidence="2 3" key="1">
    <citation type="submission" date="2023-03" db="EMBL/GenBank/DDBJ databases">
        <title>Roseibium porphyridii sp. nov. and Roseibium rhodosorbium sp. nov. isolated from marine algae, Porphyridium cruentum and Rhodosorus marinus, respectively.</title>
        <authorList>
            <person name="Lee M.W."/>
            <person name="Choi B.J."/>
            <person name="Lee J.K."/>
            <person name="Choi D.G."/>
            <person name="Baek J.H."/>
            <person name="Bayburt H."/>
            <person name="Kim J.M."/>
            <person name="Han D.M."/>
            <person name="Kim K.H."/>
            <person name="Jeon C.O."/>
        </authorList>
    </citation>
    <scope>NUCLEOTIDE SEQUENCE [LARGE SCALE GENOMIC DNA]</scope>
    <source>
        <strain evidence="2 3">KMA01</strain>
    </source>
</reference>
<sequence length="124" mass="13122">MRTIKKTLSTVVAATFVSGALIGGAFAQFPDQSVGDLNGNNPVSIQQMRIANEKALRSSGKLSTKSFVNRAAVADFPDQTVGDSNGNTPVPVRAQATRKTDSNLLILPFIGDWNGSGKDGFPRQ</sequence>